<dbReference type="RefSeq" id="WP_316737190.1">
    <property type="nucleotide sequence ID" value="NZ_JARAKF010000001.1"/>
</dbReference>
<sequence length="289" mass="30736">MAVPTSSSSVSRPSALLAYGDQGGQQVVLGAAAFVRDKIGQQPVQTGQCRAVLGRGHPERMGRPAADVQVVLLGDAEEFGDDRGRQWCVEHLDEVGLARRRQRVDQVVGDLLDARSQFSRTAWSEGGRGQSAQTGVLGRVGLHHPRAEPDRGFVEDVAGGGQGIGGGRGVLEQGGVGRRLPGQVVADDHPALQSEVELGRMDGPEPPQPGVPRGSVRLEGGIDDHLAVLVRAFLMGVQDVSLPFRRSGRRHENEPRAVRVQPADPRTDTFEGHARCACPSNAGELSCHC</sequence>
<evidence type="ECO:0000313" key="2">
    <source>
        <dbReference type="EMBL" id="MDU9000504.1"/>
    </source>
</evidence>
<dbReference type="Proteomes" id="UP001257627">
    <property type="component" value="Unassembled WGS sequence"/>
</dbReference>
<organism evidence="2 3">
    <name type="scientific">Streptomyces mirabilis</name>
    <dbReference type="NCBI Taxonomy" id="68239"/>
    <lineage>
        <taxon>Bacteria</taxon>
        <taxon>Bacillati</taxon>
        <taxon>Actinomycetota</taxon>
        <taxon>Actinomycetes</taxon>
        <taxon>Kitasatosporales</taxon>
        <taxon>Streptomycetaceae</taxon>
        <taxon>Streptomyces</taxon>
    </lineage>
</organism>
<protein>
    <submittedName>
        <fullName evidence="2">Uncharacterized protein</fullName>
    </submittedName>
</protein>
<accession>A0ABU3V2T5</accession>
<keyword evidence="3" id="KW-1185">Reference proteome</keyword>
<gene>
    <name evidence="2" type="ORF">PU648_51030</name>
</gene>
<name>A0ABU3V2T5_9ACTN</name>
<evidence type="ECO:0000256" key="1">
    <source>
        <dbReference type="SAM" id="MobiDB-lite"/>
    </source>
</evidence>
<feature type="region of interest" description="Disordered" evidence="1">
    <location>
        <begin position="246"/>
        <end position="270"/>
    </location>
</feature>
<reference evidence="2 3" key="1">
    <citation type="submission" date="2023-02" db="EMBL/GenBank/DDBJ databases">
        <authorList>
            <person name="Maleckis M."/>
        </authorList>
    </citation>
    <scope>NUCLEOTIDE SEQUENCE [LARGE SCALE GENOMIC DNA]</scope>
    <source>
        <strain evidence="2 3">P8-A2</strain>
    </source>
</reference>
<evidence type="ECO:0000313" key="3">
    <source>
        <dbReference type="Proteomes" id="UP001257627"/>
    </source>
</evidence>
<dbReference type="EMBL" id="JARAKF010000001">
    <property type="protein sequence ID" value="MDU9000504.1"/>
    <property type="molecule type" value="Genomic_DNA"/>
</dbReference>
<proteinExistence type="predicted"/>
<comment type="caution">
    <text evidence="2">The sequence shown here is derived from an EMBL/GenBank/DDBJ whole genome shotgun (WGS) entry which is preliminary data.</text>
</comment>